<proteinExistence type="predicted"/>
<dbReference type="GO" id="GO:0003677">
    <property type="term" value="F:DNA binding"/>
    <property type="evidence" value="ECO:0007669"/>
    <property type="project" value="UniProtKB-KW"/>
</dbReference>
<dbReference type="PROSITE" id="PS50937">
    <property type="entry name" value="HTH_MERR_2"/>
    <property type="match status" value="1"/>
</dbReference>
<dbReference type="SMART" id="SM00422">
    <property type="entry name" value="HTH_MERR"/>
    <property type="match status" value="1"/>
</dbReference>
<keyword evidence="4" id="KW-1185">Reference proteome</keyword>
<evidence type="ECO:0000313" key="4">
    <source>
        <dbReference type="Proteomes" id="UP000320876"/>
    </source>
</evidence>
<dbReference type="AlphaFoldDB" id="A0A542DBN8"/>
<dbReference type="Pfam" id="PF13411">
    <property type="entry name" value="MerR_1"/>
    <property type="match status" value="1"/>
</dbReference>
<dbReference type="SUPFAM" id="SSF46955">
    <property type="entry name" value="Putative DNA-binding domain"/>
    <property type="match status" value="1"/>
</dbReference>
<dbReference type="InterPro" id="IPR047057">
    <property type="entry name" value="MerR_fam"/>
</dbReference>
<dbReference type="EMBL" id="VFML01000001">
    <property type="protein sequence ID" value="TQJ00490.1"/>
    <property type="molecule type" value="Genomic_DNA"/>
</dbReference>
<gene>
    <name evidence="3" type="ORF">FB471_0115</name>
</gene>
<evidence type="ECO:0000256" key="1">
    <source>
        <dbReference type="ARBA" id="ARBA00023125"/>
    </source>
</evidence>
<evidence type="ECO:0000259" key="2">
    <source>
        <dbReference type="PROSITE" id="PS50937"/>
    </source>
</evidence>
<dbReference type="GO" id="GO:0003700">
    <property type="term" value="F:DNA-binding transcription factor activity"/>
    <property type="evidence" value="ECO:0007669"/>
    <property type="project" value="InterPro"/>
</dbReference>
<dbReference type="Proteomes" id="UP000320876">
    <property type="component" value="Unassembled WGS sequence"/>
</dbReference>
<sequence length="138" mass="15483">MAEHMQIGEVAERTGLSLRTIRYYEEVGLVTPSARSQGGFRLYTEPDVARLLLARRMKPLGFQLEQMRELLALLWPEGTDEVGSGGLGVDGSERLRGFSETAEQRCAELRAKLEDAEAFAGMLRKRLRRRSSRAVRSG</sequence>
<dbReference type="PRINTS" id="PR00040">
    <property type="entry name" value="HTHMERR"/>
</dbReference>
<name>A0A542DBN8_AMYCI</name>
<dbReference type="PANTHER" id="PTHR30204:SF93">
    <property type="entry name" value="HTH MERR-TYPE DOMAIN-CONTAINING PROTEIN"/>
    <property type="match status" value="1"/>
</dbReference>
<feature type="domain" description="HTH merR-type" evidence="2">
    <location>
        <begin position="4"/>
        <end position="73"/>
    </location>
</feature>
<dbReference type="PANTHER" id="PTHR30204">
    <property type="entry name" value="REDOX-CYCLING DRUG-SENSING TRANSCRIPTIONAL ACTIVATOR SOXR"/>
    <property type="match status" value="1"/>
</dbReference>
<dbReference type="InterPro" id="IPR009061">
    <property type="entry name" value="DNA-bd_dom_put_sf"/>
</dbReference>
<comment type="caution">
    <text evidence="3">The sequence shown here is derived from an EMBL/GenBank/DDBJ whole genome shotgun (WGS) entry which is preliminary data.</text>
</comment>
<reference evidence="3 4" key="1">
    <citation type="submission" date="2019-06" db="EMBL/GenBank/DDBJ databases">
        <title>Sequencing the genomes of 1000 actinobacteria strains.</title>
        <authorList>
            <person name="Klenk H.-P."/>
        </authorList>
    </citation>
    <scope>NUCLEOTIDE SEQUENCE [LARGE SCALE GENOMIC DNA]</scope>
    <source>
        <strain evidence="3 4">DSM 45679</strain>
    </source>
</reference>
<accession>A0A542DBN8</accession>
<dbReference type="InterPro" id="IPR000551">
    <property type="entry name" value="MerR-type_HTH_dom"/>
</dbReference>
<keyword evidence="1 3" id="KW-0238">DNA-binding</keyword>
<dbReference type="PROSITE" id="PS00552">
    <property type="entry name" value="HTH_MERR_1"/>
    <property type="match status" value="1"/>
</dbReference>
<dbReference type="Gene3D" id="1.10.1660.10">
    <property type="match status" value="1"/>
</dbReference>
<evidence type="ECO:0000313" key="3">
    <source>
        <dbReference type="EMBL" id="TQJ00490.1"/>
    </source>
</evidence>
<protein>
    <submittedName>
        <fullName evidence="3">DNA-binding transcriptional MerR regulator</fullName>
    </submittedName>
</protein>
<organism evidence="3 4">
    <name type="scientific">Amycolatopsis cihanbeyliensis</name>
    <dbReference type="NCBI Taxonomy" id="1128664"/>
    <lineage>
        <taxon>Bacteria</taxon>
        <taxon>Bacillati</taxon>
        <taxon>Actinomycetota</taxon>
        <taxon>Actinomycetes</taxon>
        <taxon>Pseudonocardiales</taxon>
        <taxon>Pseudonocardiaceae</taxon>
        <taxon>Amycolatopsis</taxon>
    </lineage>
</organism>